<keyword evidence="4 6" id="KW-1133">Transmembrane helix</keyword>
<proteinExistence type="inferred from homology"/>
<feature type="transmembrane region" description="Helical" evidence="6">
    <location>
        <begin position="12"/>
        <end position="30"/>
    </location>
</feature>
<keyword evidence="3 6" id="KW-0812">Transmembrane</keyword>
<dbReference type="PANTHER" id="PTHR11266">
    <property type="entry name" value="PEROXISOMAL MEMBRANE PROTEIN 2, PXMP2 MPV17"/>
    <property type="match status" value="1"/>
</dbReference>
<name>A0ABD2AEP1_VESSQ</name>
<comment type="similarity">
    <text evidence="2 6">Belongs to the peroxisomal membrane protein PXMP2/4 family.</text>
</comment>
<protein>
    <submittedName>
        <fullName evidence="7">Mpv17-like protein 2</fullName>
    </submittedName>
</protein>
<evidence type="ECO:0000256" key="6">
    <source>
        <dbReference type="RuleBase" id="RU363053"/>
    </source>
</evidence>
<dbReference type="AlphaFoldDB" id="A0ABD2AEP1"/>
<comment type="subcellular location">
    <subcellularLocation>
        <location evidence="1">Membrane</location>
        <topology evidence="1">Multi-pass membrane protein</topology>
    </subcellularLocation>
</comment>
<gene>
    <name evidence="7" type="ORF">V1478_011497</name>
</gene>
<organism evidence="7 8">
    <name type="scientific">Vespula squamosa</name>
    <name type="common">Southern yellow jacket</name>
    <name type="synonym">Wasp</name>
    <dbReference type="NCBI Taxonomy" id="30214"/>
    <lineage>
        <taxon>Eukaryota</taxon>
        <taxon>Metazoa</taxon>
        <taxon>Ecdysozoa</taxon>
        <taxon>Arthropoda</taxon>
        <taxon>Hexapoda</taxon>
        <taxon>Insecta</taxon>
        <taxon>Pterygota</taxon>
        <taxon>Neoptera</taxon>
        <taxon>Endopterygota</taxon>
        <taxon>Hymenoptera</taxon>
        <taxon>Apocrita</taxon>
        <taxon>Aculeata</taxon>
        <taxon>Vespoidea</taxon>
        <taxon>Vespidae</taxon>
        <taxon>Vespinae</taxon>
        <taxon>Vespula</taxon>
    </lineage>
</organism>
<reference evidence="7 8" key="1">
    <citation type="journal article" date="2024" name="Ann. Entomol. Soc. Am.">
        <title>Genomic analyses of the southern and eastern yellowjacket wasps (Hymenoptera: Vespidae) reveal evolutionary signatures of social life.</title>
        <authorList>
            <person name="Catto M.A."/>
            <person name="Caine P.B."/>
            <person name="Orr S.E."/>
            <person name="Hunt B.G."/>
            <person name="Goodisman M.A.D."/>
        </authorList>
    </citation>
    <scope>NUCLEOTIDE SEQUENCE [LARGE SCALE GENOMIC DNA]</scope>
    <source>
        <strain evidence="7">233</strain>
        <tissue evidence="7">Head and thorax</tissue>
    </source>
</reference>
<dbReference type="Proteomes" id="UP001607302">
    <property type="component" value="Unassembled WGS sequence"/>
</dbReference>
<evidence type="ECO:0000256" key="3">
    <source>
        <dbReference type="ARBA" id="ARBA00022692"/>
    </source>
</evidence>
<evidence type="ECO:0000256" key="1">
    <source>
        <dbReference type="ARBA" id="ARBA00004141"/>
    </source>
</evidence>
<evidence type="ECO:0000313" key="7">
    <source>
        <dbReference type="EMBL" id="KAL2719078.1"/>
    </source>
</evidence>
<keyword evidence="8" id="KW-1185">Reference proteome</keyword>
<dbReference type="InterPro" id="IPR007248">
    <property type="entry name" value="Mpv17_PMP22"/>
</dbReference>
<sequence length="223" mass="26061">MHILRKLFGRYLLVTNTISCGLMMAAGDMIQQRREHWKRYRYEDYFSSGGTARVIAASPEEDTTEEEEEKKIMDVATIYEHNYVRTRNMTLVGLIQGPFHHCFYGLLEKIAPGKKARSIIKKTFLDQLIASPTCLIIFFGGLGLMERDKIEEAYREIKVKLIEAWKVCPASKQNLYVDCCFWPPAQCVNFLFVPLQYRVLYINVMTMVYDIFLSHIKYDAHYD</sequence>
<keyword evidence="5 6" id="KW-0472">Membrane</keyword>
<comment type="caution">
    <text evidence="7">The sequence shown here is derived from an EMBL/GenBank/DDBJ whole genome shotgun (WGS) entry which is preliminary data.</text>
</comment>
<evidence type="ECO:0000313" key="8">
    <source>
        <dbReference type="Proteomes" id="UP001607302"/>
    </source>
</evidence>
<dbReference type="EMBL" id="JAUDFV010000151">
    <property type="protein sequence ID" value="KAL2719078.1"/>
    <property type="molecule type" value="Genomic_DNA"/>
</dbReference>
<dbReference type="GO" id="GO:0016020">
    <property type="term" value="C:membrane"/>
    <property type="evidence" value="ECO:0007669"/>
    <property type="project" value="UniProtKB-SubCell"/>
</dbReference>
<dbReference type="PANTHER" id="PTHR11266:SF81">
    <property type="entry name" value="GH12661P-RELATED"/>
    <property type="match status" value="1"/>
</dbReference>
<dbReference type="Pfam" id="PF04117">
    <property type="entry name" value="Mpv17_PMP22"/>
    <property type="match status" value="1"/>
</dbReference>
<evidence type="ECO:0000256" key="2">
    <source>
        <dbReference type="ARBA" id="ARBA00006824"/>
    </source>
</evidence>
<evidence type="ECO:0000256" key="5">
    <source>
        <dbReference type="ARBA" id="ARBA00023136"/>
    </source>
</evidence>
<comment type="caution">
    <text evidence="6">Lacks conserved residue(s) required for the propagation of feature annotation.</text>
</comment>
<accession>A0ABD2AEP1</accession>
<evidence type="ECO:0000256" key="4">
    <source>
        <dbReference type="ARBA" id="ARBA00022989"/>
    </source>
</evidence>